<dbReference type="OrthoDB" id="3208561at2759"/>
<evidence type="ECO:0000313" key="3">
    <source>
        <dbReference type="Proteomes" id="UP000006514"/>
    </source>
</evidence>
<reference evidence="3" key="1">
    <citation type="journal article" date="2012" name="Science">
        <title>The Paleozoic origin of enzymatic lignin decomposition reconstructed from 31 fungal genomes.</title>
        <authorList>
            <person name="Floudas D."/>
            <person name="Binder M."/>
            <person name="Riley R."/>
            <person name="Barry K."/>
            <person name="Blanchette R.A."/>
            <person name="Henrissat B."/>
            <person name="Martinez A.T."/>
            <person name="Otillar R."/>
            <person name="Spatafora J.W."/>
            <person name="Yadav J.S."/>
            <person name="Aerts A."/>
            <person name="Benoit I."/>
            <person name="Boyd A."/>
            <person name="Carlson A."/>
            <person name="Copeland A."/>
            <person name="Coutinho P.M."/>
            <person name="de Vries R.P."/>
            <person name="Ferreira P."/>
            <person name="Findley K."/>
            <person name="Foster B."/>
            <person name="Gaskell J."/>
            <person name="Glotzer D."/>
            <person name="Gorecki P."/>
            <person name="Heitman J."/>
            <person name="Hesse C."/>
            <person name="Hori C."/>
            <person name="Igarashi K."/>
            <person name="Jurgens J.A."/>
            <person name="Kallen N."/>
            <person name="Kersten P."/>
            <person name="Kohler A."/>
            <person name="Kuees U."/>
            <person name="Kumar T.K.A."/>
            <person name="Kuo A."/>
            <person name="LaButti K."/>
            <person name="Larrondo L.F."/>
            <person name="Lindquist E."/>
            <person name="Ling A."/>
            <person name="Lombard V."/>
            <person name="Lucas S."/>
            <person name="Lundell T."/>
            <person name="Martin R."/>
            <person name="McLaughlin D.J."/>
            <person name="Morgenstern I."/>
            <person name="Morin E."/>
            <person name="Murat C."/>
            <person name="Nagy L.G."/>
            <person name="Nolan M."/>
            <person name="Ohm R.A."/>
            <person name="Patyshakuliyeva A."/>
            <person name="Rokas A."/>
            <person name="Ruiz-Duenas F.J."/>
            <person name="Sabat G."/>
            <person name="Salamov A."/>
            <person name="Samejima M."/>
            <person name="Schmutz J."/>
            <person name="Slot J.C."/>
            <person name="St John F."/>
            <person name="Stenlid J."/>
            <person name="Sun H."/>
            <person name="Sun S."/>
            <person name="Syed K."/>
            <person name="Tsang A."/>
            <person name="Wiebenga A."/>
            <person name="Young D."/>
            <person name="Pisabarro A."/>
            <person name="Eastwood D.C."/>
            <person name="Martin F."/>
            <person name="Cullen D."/>
            <person name="Grigoriev I.V."/>
            <person name="Hibbett D.S."/>
        </authorList>
    </citation>
    <scope>NUCLEOTIDE SEQUENCE [LARGE SCALE GENOMIC DNA]</scope>
    <source>
        <strain evidence="3">TFB10046</strain>
    </source>
</reference>
<evidence type="ECO:0000256" key="1">
    <source>
        <dbReference type="SAM" id="MobiDB-lite"/>
    </source>
</evidence>
<dbReference type="InterPro" id="IPR032675">
    <property type="entry name" value="LRR_dom_sf"/>
</dbReference>
<dbReference type="KEGG" id="adl:AURDEDRAFT_173271"/>
<name>J0LHK3_AURST</name>
<dbReference type="Gene3D" id="3.80.10.10">
    <property type="entry name" value="Ribonuclease Inhibitor"/>
    <property type="match status" value="1"/>
</dbReference>
<evidence type="ECO:0000313" key="2">
    <source>
        <dbReference type="EMBL" id="EJD37604.1"/>
    </source>
</evidence>
<dbReference type="AlphaFoldDB" id="J0LHK3"/>
<dbReference type="InParanoid" id="J0LHK3"/>
<dbReference type="EMBL" id="JH687837">
    <property type="protein sequence ID" value="EJD37604.1"/>
    <property type="molecule type" value="Genomic_DNA"/>
</dbReference>
<dbReference type="Proteomes" id="UP000006514">
    <property type="component" value="Unassembled WGS sequence"/>
</dbReference>
<evidence type="ECO:0008006" key="4">
    <source>
        <dbReference type="Google" id="ProtNLM"/>
    </source>
</evidence>
<feature type="compositionally biased region" description="Low complexity" evidence="1">
    <location>
        <begin position="428"/>
        <end position="442"/>
    </location>
</feature>
<feature type="region of interest" description="Disordered" evidence="1">
    <location>
        <begin position="423"/>
        <end position="442"/>
    </location>
</feature>
<sequence>MLRLPALEHLSVSKAAWDSIRSSLPVPKVLAPLRVLRLFTKGRAGMLAHRVLDLSLETLWIAELCPQLRTHLEVLALPAESVRVSLITASSWPHLRELFLYGCCPILDAPLLQMFDMLPKLRAFTLAVAVARGEASLILCPRNSRRSPDISGLRRLTLASTSPKDGIFVHVPPELEELSLRDVPRFYERRRWGSGTPLDRAYGTHVLSCGDVLSIFRTMPRLAALNHLELVVIEDEHELDLLAYIAGSCSQLASFEFHCYRNVAEYDDLVNAPLAVPLDVLGKALATFRSLRVVRLNIDLPWSEVTISEHYDRWFADGVTYAQTIAQTIAWAVPWLDAVCVLVRDESNLHQWSMWTVDESCGDVQIREFERLRGVQYKQTSVHPVSRAIDAYRSAERHCEEDAVVKVIETHPHTSSTRTSCLEAISTPGAPSPAAGSALAAS</sequence>
<protein>
    <recommendedName>
        <fullName evidence="4">F-box domain-containing protein</fullName>
    </recommendedName>
</protein>
<organism evidence="2 3">
    <name type="scientific">Auricularia subglabra (strain TFB-10046 / SS5)</name>
    <name type="common">White-rot fungus</name>
    <name type="synonym">Auricularia delicata (strain TFB10046)</name>
    <dbReference type="NCBI Taxonomy" id="717982"/>
    <lineage>
        <taxon>Eukaryota</taxon>
        <taxon>Fungi</taxon>
        <taxon>Dikarya</taxon>
        <taxon>Basidiomycota</taxon>
        <taxon>Agaricomycotina</taxon>
        <taxon>Agaricomycetes</taxon>
        <taxon>Auriculariales</taxon>
        <taxon>Auriculariaceae</taxon>
        <taxon>Auricularia</taxon>
    </lineage>
</organism>
<gene>
    <name evidence="2" type="ORF">AURDEDRAFT_173271</name>
</gene>
<keyword evidence="3" id="KW-1185">Reference proteome</keyword>
<accession>J0LHK3</accession>
<dbReference type="SUPFAM" id="SSF52047">
    <property type="entry name" value="RNI-like"/>
    <property type="match status" value="1"/>
</dbReference>
<proteinExistence type="predicted"/>